<accession>A0ABQ6ME96</accession>
<dbReference type="InterPro" id="IPR005046">
    <property type="entry name" value="DUF285"/>
</dbReference>
<keyword evidence="1" id="KW-0732">Signal</keyword>
<feature type="signal peptide" evidence="1">
    <location>
        <begin position="1"/>
        <end position="18"/>
    </location>
</feature>
<dbReference type="EMBL" id="BRYB01004033">
    <property type="protein sequence ID" value="GMI24627.1"/>
    <property type="molecule type" value="Genomic_DNA"/>
</dbReference>
<evidence type="ECO:0000256" key="1">
    <source>
        <dbReference type="SAM" id="SignalP"/>
    </source>
</evidence>
<dbReference type="NCBIfam" id="TIGR02167">
    <property type="entry name" value="Liste_lipo_26"/>
    <property type="match status" value="1"/>
</dbReference>
<dbReference type="InterPro" id="IPR000742">
    <property type="entry name" value="EGF"/>
</dbReference>
<feature type="chain" id="PRO_5047288244" description="EGF-like domain-containing protein" evidence="1">
    <location>
        <begin position="19"/>
        <end position="760"/>
    </location>
</feature>
<protein>
    <recommendedName>
        <fullName evidence="2">EGF-like domain-containing protein</fullName>
    </recommendedName>
</protein>
<name>A0ABQ6ME96_9STRA</name>
<evidence type="ECO:0000313" key="4">
    <source>
        <dbReference type="Proteomes" id="UP001165060"/>
    </source>
</evidence>
<organism evidence="3 4">
    <name type="scientific">Tetraparma gracilis</name>
    <dbReference type="NCBI Taxonomy" id="2962635"/>
    <lineage>
        <taxon>Eukaryota</taxon>
        <taxon>Sar</taxon>
        <taxon>Stramenopiles</taxon>
        <taxon>Ochrophyta</taxon>
        <taxon>Bolidophyceae</taxon>
        <taxon>Parmales</taxon>
        <taxon>Triparmaceae</taxon>
        <taxon>Tetraparma</taxon>
    </lineage>
</organism>
<comment type="caution">
    <text evidence="3">The sequence shown here is derived from an EMBL/GenBank/DDBJ whole genome shotgun (WGS) entry which is preliminary data.</text>
</comment>
<evidence type="ECO:0000259" key="2">
    <source>
        <dbReference type="PROSITE" id="PS01186"/>
    </source>
</evidence>
<dbReference type="PROSITE" id="PS51257">
    <property type="entry name" value="PROKAR_LIPOPROTEIN"/>
    <property type="match status" value="1"/>
</dbReference>
<reference evidence="3 4" key="1">
    <citation type="journal article" date="2023" name="Commun. Biol.">
        <title>Genome analysis of Parmales, the sister group of diatoms, reveals the evolutionary specialization of diatoms from phago-mixotrophs to photoautotrophs.</title>
        <authorList>
            <person name="Ban H."/>
            <person name="Sato S."/>
            <person name="Yoshikawa S."/>
            <person name="Yamada K."/>
            <person name="Nakamura Y."/>
            <person name="Ichinomiya M."/>
            <person name="Sato N."/>
            <person name="Blanc-Mathieu R."/>
            <person name="Endo H."/>
            <person name="Kuwata A."/>
            <person name="Ogata H."/>
        </authorList>
    </citation>
    <scope>NUCLEOTIDE SEQUENCE [LARGE SCALE GENOMIC DNA]</scope>
</reference>
<proteinExistence type="predicted"/>
<dbReference type="InterPro" id="IPR011889">
    <property type="entry name" value="Liste_lipo_26"/>
</dbReference>
<sequence>MRIAFLVVLAIVAVLASACTTTTTANTDCTALVDSNIQTAVDVWVSDQVAAEVTYGHISDWFTGDVTSMAQLFWNKASFNEDITGWDTSSVTTMLYMFMGASAFNQAIGAWDDCGCACGAGWTGDDCELEACACSNGGVPSGTSVPDGDCSCDCSGTDYSGATCAYCTAESVASGACYAFTDSNIQTAVDAWVANPGAAEATYGHISVWYTGAVTDMSNLFDAKSSFDDDIGAWDVSKVVNMYKMFNKAAMFNQDINSWDVSSVTDMFAMFACYQTTCVFDKPIGSWDVGSVTTMFSMFQHAEAFNQDIGNWDNDGTATGSSERSSVADACSCSCATGFEGSNCQTATVDCVETTAAKSTCTSKGQELVSVTTPQSGSGAACPGASVLCEAGDGLIPEDVDCVEEAACPSTCTAIGQNLVAVTTPQSGDGAACPNDSVLCEAGNGSIPCPDNYEGVDCATETPCSSASHTCENGGGVTGTTLAAGDCGCLCASGYEGESCADEAMCADAHTCANGAITGTTVASGDCGCDCSGTGFDGSTCADKVACTCENGGAASGFIVDGDCACDCTSIDYEGDTCETETTCADGHNCANGGAVTGTTVVSGDCGCNCADTNYEGDTCTLWVWPCEAGQTMDADGDWTFPCEAEQTLDAQNACNDAPADCETCETCEACEEWVSPCATGQLLDSYEVCVDVCEPVTGGRRRTNAASGCVEVGDCDEGEDEGVAAEGDWGEDAIIGAAPGAAIGALVGIVGAIAVINVA</sequence>
<evidence type="ECO:0000313" key="3">
    <source>
        <dbReference type="EMBL" id="GMI24627.1"/>
    </source>
</evidence>
<dbReference type="Pfam" id="PF03382">
    <property type="entry name" value="DUF285"/>
    <property type="match status" value="2"/>
</dbReference>
<feature type="domain" description="EGF-like" evidence="2">
    <location>
        <begin position="489"/>
        <end position="500"/>
    </location>
</feature>
<gene>
    <name evidence="3" type="ORF">TeGR_g681</name>
</gene>
<dbReference type="PROSITE" id="PS01186">
    <property type="entry name" value="EGF_2"/>
    <property type="match status" value="1"/>
</dbReference>
<keyword evidence="4" id="KW-1185">Reference proteome</keyword>
<dbReference type="Proteomes" id="UP001165060">
    <property type="component" value="Unassembled WGS sequence"/>
</dbReference>